<evidence type="ECO:0000256" key="1">
    <source>
        <dbReference type="SAM" id="MobiDB-lite"/>
    </source>
</evidence>
<evidence type="ECO:0000256" key="2">
    <source>
        <dbReference type="SAM" id="Phobius"/>
    </source>
</evidence>
<feature type="transmembrane region" description="Helical" evidence="2">
    <location>
        <begin position="207"/>
        <end position="226"/>
    </location>
</feature>
<protein>
    <submittedName>
        <fullName evidence="4">Putative MscS family protein C2C4.17c</fullName>
    </submittedName>
</protein>
<dbReference type="GeneID" id="36514067"/>
<dbReference type="Pfam" id="PF25886">
    <property type="entry name" value="Msy1"/>
    <property type="match status" value="1"/>
</dbReference>
<feature type="transmembrane region" description="Helical" evidence="2">
    <location>
        <begin position="238"/>
        <end position="259"/>
    </location>
</feature>
<dbReference type="RefSeq" id="XP_024662644.1">
    <property type="nucleotide sequence ID" value="XM_024806876.1"/>
</dbReference>
<feature type="transmembrane region" description="Helical" evidence="2">
    <location>
        <begin position="328"/>
        <end position="350"/>
    </location>
</feature>
<feature type="compositionally biased region" description="Polar residues" evidence="1">
    <location>
        <begin position="73"/>
        <end position="82"/>
    </location>
</feature>
<dbReference type="PANTHER" id="PTHR31323">
    <property type="entry name" value="MECHANOSENSITIVE ION CHANNEL PROTEIN MSY2"/>
    <property type="match status" value="1"/>
</dbReference>
<keyword evidence="5" id="KW-1185">Reference proteome</keyword>
<dbReference type="GO" id="GO:0005262">
    <property type="term" value="F:calcium channel activity"/>
    <property type="evidence" value="ECO:0007669"/>
    <property type="project" value="TreeGrafter"/>
</dbReference>
<feature type="compositionally biased region" description="Low complexity" evidence="1">
    <location>
        <begin position="824"/>
        <end position="838"/>
    </location>
</feature>
<keyword evidence="2" id="KW-0472">Membrane</keyword>
<name>A0A2T0FCG8_9ASCO</name>
<reference evidence="4 5" key="1">
    <citation type="submission" date="2017-04" db="EMBL/GenBank/DDBJ databases">
        <title>Genome sequencing of [Candida] sorbophila.</title>
        <authorList>
            <person name="Ahn J.O."/>
        </authorList>
    </citation>
    <scope>NUCLEOTIDE SEQUENCE [LARGE SCALE GENOMIC DNA]</scope>
    <source>
        <strain evidence="4 5">DS02</strain>
    </source>
</reference>
<feature type="region of interest" description="Disordered" evidence="1">
    <location>
        <begin position="821"/>
        <end position="856"/>
    </location>
</feature>
<feature type="transmembrane region" description="Helical" evidence="2">
    <location>
        <begin position="587"/>
        <end position="610"/>
    </location>
</feature>
<feature type="compositionally biased region" description="Polar residues" evidence="1">
    <location>
        <begin position="106"/>
        <end position="115"/>
    </location>
</feature>
<organism evidence="4 5">
    <name type="scientific">Wickerhamiella sorbophila</name>
    <dbReference type="NCBI Taxonomy" id="45607"/>
    <lineage>
        <taxon>Eukaryota</taxon>
        <taxon>Fungi</taxon>
        <taxon>Dikarya</taxon>
        <taxon>Ascomycota</taxon>
        <taxon>Saccharomycotina</taxon>
        <taxon>Dipodascomycetes</taxon>
        <taxon>Dipodascales</taxon>
        <taxon>Trichomonascaceae</taxon>
        <taxon>Wickerhamiella</taxon>
    </lineage>
</organism>
<accession>A0A2T0FCG8</accession>
<dbReference type="Proteomes" id="UP000238350">
    <property type="component" value="Unassembled WGS sequence"/>
</dbReference>
<dbReference type="InterPro" id="IPR058650">
    <property type="entry name" value="Msy1/2-like"/>
</dbReference>
<dbReference type="GO" id="GO:0006874">
    <property type="term" value="P:intracellular calcium ion homeostasis"/>
    <property type="evidence" value="ECO:0007669"/>
    <property type="project" value="TreeGrafter"/>
</dbReference>
<evidence type="ECO:0000259" key="3">
    <source>
        <dbReference type="Pfam" id="PF25886"/>
    </source>
</evidence>
<keyword evidence="2" id="KW-0812">Transmembrane</keyword>
<dbReference type="EMBL" id="NDIQ01000001">
    <property type="protein sequence ID" value="PRT52698.1"/>
    <property type="molecule type" value="Genomic_DNA"/>
</dbReference>
<keyword evidence="2" id="KW-1133">Transmembrane helix</keyword>
<feature type="compositionally biased region" description="Basic and acidic residues" evidence="1">
    <location>
        <begin position="116"/>
        <end position="128"/>
    </location>
</feature>
<proteinExistence type="predicted"/>
<feature type="transmembrane region" description="Helical" evidence="2">
    <location>
        <begin position="370"/>
        <end position="389"/>
    </location>
</feature>
<dbReference type="STRING" id="45607.A0A2T0FCG8"/>
<dbReference type="PANTHER" id="PTHR31323:SF14">
    <property type="entry name" value="MECHANOSENSITIVE ION CHANNEL PROTEIN MSY2"/>
    <property type="match status" value="1"/>
</dbReference>
<feature type="transmembrane region" description="Helical" evidence="2">
    <location>
        <begin position="289"/>
        <end position="308"/>
    </location>
</feature>
<feature type="region of interest" description="Disordered" evidence="1">
    <location>
        <begin position="1"/>
        <end position="128"/>
    </location>
</feature>
<comment type="caution">
    <text evidence="4">The sequence shown here is derived from an EMBL/GenBank/DDBJ whole genome shotgun (WGS) entry which is preliminary data.</text>
</comment>
<feature type="transmembrane region" description="Helical" evidence="2">
    <location>
        <begin position="555"/>
        <end position="581"/>
    </location>
</feature>
<dbReference type="AlphaFoldDB" id="A0A2T0FCG8"/>
<feature type="compositionally biased region" description="Polar residues" evidence="1">
    <location>
        <begin position="1"/>
        <end position="18"/>
    </location>
</feature>
<evidence type="ECO:0000313" key="5">
    <source>
        <dbReference type="Proteomes" id="UP000238350"/>
    </source>
</evidence>
<dbReference type="OrthoDB" id="544685at2759"/>
<sequence>MTPQATGRESYDRSSISESIDLPSEQTAAAPEPAVLRSPNSSSDDTQAGLEETKGDPFYNASAIEEGYGHAAPSTNRQTHQTHPAPGEEELTRKFTLRSFLPRRSSIGSRTSQKSNETKASEKTKNVDLTLDDRLDAIKEEDEPAEEESILNVQEAQNEYGLGEEKAEDRRRRRHAIKDYTQSSSSVAKLRKYYRKVVNSSLATRSFVYWLPVALLVFIPLAADAFGSKKLYLGHSRVMWLFIWIEVVWGSFFVSRIFAHYIPELFGFVISVIAPRFFKYVDATVAMEWPNAFVIWTFISFITFYPIISDNHKATSEARGVQQWHRKLNEVLAAFLVSSLVYWCEQIFIYTLSTSYHRTRMALRIQRDKAARNILVILFEIALSFFPLASPEFAQEDKMLLSSSLAVKEDLREKYGQRFKKSKVVQNINKAVDDTTMAFGKLRRDLLDDEGPANARIVEDALSRGITTRVLAERIWKSLVLESSDVLEIRDLEELLGPDRKTEAYRMFDLIDPHDKRKLTLKNMQDAFTEIHKEHKSIAKSLVDIDSVISKLNRLLIAVCLLIVIIIFVGMLAPSVGAVLATLGSSLLALSFIFSATCQEILASCVYLFIKHPCDIGDVVMISVPNVGLQRMSVKEISLLYTVFQDGSTNVIRQVSNSILNTLFVDNISRSPPQCFNIHMVLGLPETTFDDVERLKALIDEFLEENARDYLPNPWYQVTNLPDLDRINLDFQITPRVNMEDSTMWGNRRTRFLRFLNNCVHQLHLSIPRRDDQHTSPDAPFFTVAMDPKDPVVTGLRSERYMARELNVLSKPEYINDLKRTTTSASHAVSVSSSASAGGRRREGQARRVSTNERSV</sequence>
<evidence type="ECO:0000313" key="4">
    <source>
        <dbReference type="EMBL" id="PRT52698.1"/>
    </source>
</evidence>
<gene>
    <name evidence="4" type="ORF">B9G98_00318</name>
</gene>
<feature type="domain" description="Mechanosensitive ion channel protein Msy1/2-like transmembrane" evidence="3">
    <location>
        <begin position="191"/>
        <end position="356"/>
    </location>
</feature>